<evidence type="ECO:0000256" key="4">
    <source>
        <dbReference type="ARBA" id="ARBA00023242"/>
    </source>
</evidence>
<dbReference type="InterPro" id="IPR036322">
    <property type="entry name" value="WD40_repeat_dom_sf"/>
</dbReference>
<organism evidence="5 6">
    <name type="scientific">Hypothenemus hampei</name>
    <name type="common">Coffee berry borer</name>
    <dbReference type="NCBI Taxonomy" id="57062"/>
    <lineage>
        <taxon>Eukaryota</taxon>
        <taxon>Metazoa</taxon>
        <taxon>Ecdysozoa</taxon>
        <taxon>Arthropoda</taxon>
        <taxon>Hexapoda</taxon>
        <taxon>Insecta</taxon>
        <taxon>Pterygota</taxon>
        <taxon>Neoptera</taxon>
        <taxon>Endopterygota</taxon>
        <taxon>Coleoptera</taxon>
        <taxon>Polyphaga</taxon>
        <taxon>Cucujiformia</taxon>
        <taxon>Curculionidae</taxon>
        <taxon>Scolytinae</taxon>
        <taxon>Hypothenemus</taxon>
    </lineage>
</organism>
<dbReference type="InterPro" id="IPR001680">
    <property type="entry name" value="WD40_rpt"/>
</dbReference>
<dbReference type="Proteomes" id="UP001566132">
    <property type="component" value="Unassembled WGS sequence"/>
</dbReference>
<dbReference type="GO" id="GO:0005634">
    <property type="term" value="C:nucleus"/>
    <property type="evidence" value="ECO:0007669"/>
    <property type="project" value="UniProtKB-SubCell"/>
</dbReference>
<keyword evidence="3" id="KW-0677">Repeat</keyword>
<name>A0ABD1F165_HYPHA</name>
<dbReference type="SUPFAM" id="SSF50978">
    <property type="entry name" value="WD40 repeat-like"/>
    <property type="match status" value="1"/>
</dbReference>
<reference evidence="5 6" key="1">
    <citation type="submission" date="2024-05" db="EMBL/GenBank/DDBJ databases">
        <title>Genetic variation in Jamaican populations of the coffee berry borer (Hypothenemus hampei).</title>
        <authorList>
            <person name="Errbii M."/>
            <person name="Myrie A."/>
        </authorList>
    </citation>
    <scope>NUCLEOTIDE SEQUENCE [LARGE SCALE GENOMIC DNA]</scope>
    <source>
        <strain evidence="5">JA-Hopewell-2020-01-JO</strain>
        <tissue evidence="5">Whole body</tissue>
    </source>
</reference>
<keyword evidence="6" id="KW-1185">Reference proteome</keyword>
<comment type="subcellular location">
    <subcellularLocation>
        <location evidence="1">Nucleus</location>
    </subcellularLocation>
</comment>
<dbReference type="EMBL" id="JBDJPC010000003">
    <property type="protein sequence ID" value="KAL1508944.1"/>
    <property type="molecule type" value="Genomic_DNA"/>
</dbReference>
<protein>
    <recommendedName>
        <fullName evidence="7">Nucleoporin Nup43</fullName>
    </recommendedName>
</protein>
<sequence>MFKKIGKTLTSQLFLYIVCFLNYKMFSDASSVALSHNLHGTFISQKVNKIRWKPERFGESHFFIMGSVDNVINHITLWDLCENSDDEDIYPFPVTEQAYCGDVTELKFLNPDHFIATSSSGSAHLMKLKLPDVGDPLIEPVITWKDIHYFKNGDLSPCLSLAIYEQDLVTVGEDGRINVLTTQSSDVIRSIDADSCSIQCVIFVKHNEVLTSNLRGQMKIWDLRCGNNKAASTFMLSSEPVMATCLTFHPNQRHIILAGDEMGALTTWDLRQNTLPVNILNAHEGAITEIQFYYDNPDHLFSSSTTGEIWHWSTKNRNKFKPTFDLEETNVWLAPENVKSKIEVLTLMPTVGKSINCLDVNKNKVICGCDNEAIYLINGINI</sequence>
<dbReference type="PANTHER" id="PTHR22652:SF0">
    <property type="entry name" value="NUCLEOPORIN NUP43"/>
    <property type="match status" value="1"/>
</dbReference>
<dbReference type="AlphaFoldDB" id="A0ABD1F165"/>
<dbReference type="Gene3D" id="2.130.10.10">
    <property type="entry name" value="YVTN repeat-like/Quinoprotein amine dehydrogenase"/>
    <property type="match status" value="1"/>
</dbReference>
<dbReference type="PANTHER" id="PTHR22652">
    <property type="entry name" value="NUCLEOPORIN NUP43"/>
    <property type="match status" value="1"/>
</dbReference>
<accession>A0ABD1F165</accession>
<proteinExistence type="predicted"/>
<evidence type="ECO:0000313" key="6">
    <source>
        <dbReference type="Proteomes" id="UP001566132"/>
    </source>
</evidence>
<evidence type="ECO:0000256" key="2">
    <source>
        <dbReference type="ARBA" id="ARBA00022574"/>
    </source>
</evidence>
<evidence type="ECO:0000313" key="5">
    <source>
        <dbReference type="EMBL" id="KAL1508944.1"/>
    </source>
</evidence>
<dbReference type="InterPro" id="IPR015943">
    <property type="entry name" value="WD40/YVTN_repeat-like_dom_sf"/>
</dbReference>
<evidence type="ECO:0000256" key="3">
    <source>
        <dbReference type="ARBA" id="ARBA00022737"/>
    </source>
</evidence>
<keyword evidence="2" id="KW-0853">WD repeat</keyword>
<dbReference type="SMART" id="SM00320">
    <property type="entry name" value="WD40"/>
    <property type="match status" value="6"/>
</dbReference>
<evidence type="ECO:0000256" key="1">
    <source>
        <dbReference type="ARBA" id="ARBA00004123"/>
    </source>
</evidence>
<comment type="caution">
    <text evidence="5">The sequence shown here is derived from an EMBL/GenBank/DDBJ whole genome shotgun (WGS) entry which is preliminary data.</text>
</comment>
<keyword evidence="4" id="KW-0539">Nucleus</keyword>
<evidence type="ECO:0008006" key="7">
    <source>
        <dbReference type="Google" id="ProtNLM"/>
    </source>
</evidence>
<gene>
    <name evidence="5" type="ORF">ABEB36_003758</name>
</gene>